<sequence>MSSRAWQHPYVNVFKHLKVDEWRKASKEGDVTTYMDKTLKCSVFRIRGSIPASNFILLPRTSSQSLGFTGRYLYLLFRPGPNKYFVVHLDVAAEEGQVIRISFSNLFKEFKSTATWLQFPFQCGAAPGSVYESTTKTAKHGLVGPAPVCVRWTCLMMDLRYVLSVYLNKTHSHLKSIKLCANMAIKNIMTSDLLLDPGLSFSEFRQAGMVLPEGTAPMPREMCFPVPKGSSWHQLYDYIRFPSDGVKLPFDSIQKGLNPREEAVVDESPHREESRSVNISRPVQDRVSLIQQITTPKPRAKQRSLLLTSSLPELTSSHSGDRESPSQRSQAFEEDRVVCDDGEGVHVFAHYKDDDVSTHLTNSEEVAVVNAAVPRPLSLPSAKPAKQQQKLHPDPILKLSRIIGFGGATMRCAVWANDGEEVVYPCHAIIVSMKISSGQQRFFIGHTDKVSALALNARSSLLASAQMGTHCLVRLWSYSKGQCLTMIKTHAHSLNTLSFSYSGGVLCGVGKDSHNKTMVVVWNTQRVDKGGVVTVMAKAHTDVDIQTMKIAFFDDTRMVSCGVGNVRLWRVRGGCLRSCPVNLGQYHNLEFTDLAFEQGHTPDRQLDDRTLFASSKSGHILDIDYVSVGIKNVRRLLPAQQSHSQRREKQTFSTGPGIAVNSVSVCGSFCATGSEDGFLRLWPLDFSSVLLEAEHEGPVCFVTVSSDGLSVLAATSTGNLGYLDVSSRGYRTLMRSHTATVLGFSVDGIRRQITTASRDCTVRVWAMDSTQQLYDFVSDEDDDAPCSVAFHPSLPVFACGSSSGTVRVFDIPTSSLLAQHRQHRGAVVGLVFSPDGEHLYSAGSLGYLALYNASQPEYHVLRVLGNVVARGTDRGPDALAVSSDSCCLAFVGPTEFTVTIMDAHSLDELLRVDVSVLDVESTTLDTALKVCFSPSSLSHLLITTSANKILWINRNTGRLLREVSEVHKHQCASLAVSEDGRYLLTAGHNAVKVWDYHMKLDVNSQVFIGHSEPITQVSFTPDQMGVVSVGDAIFFWDFLAHPQEVPACSLSSSALVSSPPRAGKSMDDSLPKAAVPTEQAKVEFNRMSSNGVPRKAAPRPSSSLPILDVSSIDKIGPGDSSHLSRGGGGDDDDDDDVEELQPVPAHSPASRHASFLRVTERAAAGSSVDSLANQIRVEENGEDLKPVRPDCYKHFTPRYKMSVLDTSAATPPPGQEGLSLKAVVGYNGNGRSNMIWNPDTGLFVYSCGCVVVAENLHSGSQRHWLGHSEEISTLAVTHDAQIVASASGGGALSKSLICIWNIQDGSRRNSVSYHKGSVQSLAFSRDDLYFLSVGDFEESVVALWCTRSFELLCAVSVSVPLHEAAFCPSSADQLTFTGSNAVFFCYIRTRGRGAELEVQKVAVPERIGEAEVSCLCYNTNSVLFTGTNGGLVCVWDCNTHCCFMTWEADEGEIGVLLCRGNKLVTGSNSKKLRLWSVAAVQSLRSSNSNATVQQDRDAQVFLEQEMLLDGTVVSVAFDDVMDMGIVGTTAGTLWYINWADNTSIRLISGHKSKVNGVVCSPDERHFVTCGLDGSVRVWALPSNELLVQFQVLNQSCECVCWSRPVDEREPGAGVCVAGGYSDGSVRIFSVESAEMELKLQPHRSSVCVLQYSHHGQVLLSGGRDGVLTVSSPFTGITLRIISDHKGVPITTIQCTSKQYKEFGLEGNELWLAVSADRRVSIWAADWAKDKCELLDWLTFPAPSSPKDTANLPPSMAAFSPTERGVLVYTGYAAEKELTFYCLKKKRVLRTVSLTDWALSLSLSSKGRLLATGSNQRVLKLIDSSSGRFQDFTWHSDAVHLCSFSPSGTQLFTTAHNSPSLKCRAPSMMSSSVAKGRYPQTILNIRTPRDQTVAGPARYLSSRRNSGGQYSSVPENMKEGEK</sequence>
<dbReference type="FunFam" id="2.130.10.10:FF:001066">
    <property type="entry name" value="WD repeat domain 90"/>
    <property type="match status" value="1"/>
</dbReference>
<feature type="compositionally biased region" description="Basic and acidic residues" evidence="4">
    <location>
        <begin position="260"/>
        <end position="275"/>
    </location>
</feature>
<feature type="domain" description="WDR90/POC16 second beta-propeller" evidence="7">
    <location>
        <begin position="745"/>
        <end position="1037"/>
    </location>
</feature>
<feature type="region of interest" description="Disordered" evidence="4">
    <location>
        <begin position="311"/>
        <end position="335"/>
    </location>
</feature>
<proteinExistence type="predicted"/>
<dbReference type="InterPro" id="IPR015943">
    <property type="entry name" value="WD40/YVTN_repeat-like_dom_sf"/>
</dbReference>
<evidence type="ECO:0000256" key="1">
    <source>
        <dbReference type="ARBA" id="ARBA00022574"/>
    </source>
</evidence>
<accession>A0AAR2LHU0</accession>
<feature type="domain" description="CFA20" evidence="5">
    <location>
        <begin position="129"/>
        <end position="194"/>
    </location>
</feature>
<dbReference type="InterPro" id="IPR055440">
    <property type="entry name" value="Beta-prop_WDR90_4th"/>
</dbReference>
<dbReference type="PANTHER" id="PTHR13720:SF24">
    <property type="entry name" value="WD REPEAT-CONTAINING PROTEIN 90"/>
    <property type="match status" value="1"/>
</dbReference>
<protein>
    <recommendedName>
        <fullName evidence="10">WD repeat domain 90</fullName>
    </recommendedName>
</protein>
<dbReference type="Gene3D" id="2.130.10.10">
    <property type="entry name" value="YVTN repeat-like/Quinoprotein amine dehydrogenase"/>
    <property type="match status" value="6"/>
</dbReference>
<feature type="repeat" description="WD" evidence="3">
    <location>
        <begin position="734"/>
        <end position="775"/>
    </location>
</feature>
<feature type="region of interest" description="Disordered" evidence="4">
    <location>
        <begin position="260"/>
        <end position="280"/>
    </location>
</feature>
<dbReference type="FunFam" id="2.130.10.10:FF:003525">
    <property type="entry name" value="WD repeat domain 90"/>
    <property type="match status" value="1"/>
</dbReference>
<dbReference type="InterPro" id="IPR001680">
    <property type="entry name" value="WD40_rpt"/>
</dbReference>
<evidence type="ECO:0000313" key="8">
    <source>
        <dbReference type="Ensembl" id="ENSPNAP00000073936.1"/>
    </source>
</evidence>
<dbReference type="InterPro" id="IPR055441">
    <property type="entry name" value="Beta-prop_WDR90_POC16_2nd"/>
</dbReference>
<feature type="domain" description="CFA20" evidence="5">
    <location>
        <begin position="1"/>
        <end position="122"/>
    </location>
</feature>
<feature type="region of interest" description="Disordered" evidence="4">
    <location>
        <begin position="1053"/>
        <end position="1154"/>
    </location>
</feature>
<keyword evidence="1 3" id="KW-0853">WD repeat</keyword>
<dbReference type="Proteomes" id="UP001501920">
    <property type="component" value="Chromosome 3"/>
</dbReference>
<evidence type="ECO:0000256" key="4">
    <source>
        <dbReference type="SAM" id="MobiDB-lite"/>
    </source>
</evidence>
<dbReference type="SUPFAM" id="SSF69322">
    <property type="entry name" value="Tricorn protease domain 2"/>
    <property type="match status" value="1"/>
</dbReference>
<evidence type="ECO:0000259" key="7">
    <source>
        <dbReference type="Pfam" id="PF23393"/>
    </source>
</evidence>
<feature type="compositionally biased region" description="Basic and acidic residues" evidence="4">
    <location>
        <begin position="319"/>
        <end position="335"/>
    </location>
</feature>
<feature type="compositionally biased region" description="Acidic residues" evidence="4">
    <location>
        <begin position="1129"/>
        <end position="1139"/>
    </location>
</feature>
<reference evidence="8" key="3">
    <citation type="submission" date="2025-09" db="UniProtKB">
        <authorList>
            <consortium name="Ensembl"/>
        </authorList>
    </citation>
    <scope>IDENTIFICATION</scope>
</reference>
<dbReference type="Ensembl" id="ENSPNAT00000078753.1">
    <property type="protein sequence ID" value="ENSPNAP00000073936.1"/>
    <property type="gene ID" value="ENSPNAG00000012985.2"/>
</dbReference>
<dbReference type="Pfam" id="PF00400">
    <property type="entry name" value="WD40"/>
    <property type="match status" value="2"/>
</dbReference>
<evidence type="ECO:0000256" key="2">
    <source>
        <dbReference type="ARBA" id="ARBA00022737"/>
    </source>
</evidence>
<reference evidence="8" key="2">
    <citation type="submission" date="2025-08" db="UniProtKB">
        <authorList>
            <consortium name="Ensembl"/>
        </authorList>
    </citation>
    <scope>IDENTIFICATION</scope>
</reference>
<feature type="repeat" description="WD" evidence="3">
    <location>
        <begin position="1547"/>
        <end position="1588"/>
    </location>
</feature>
<feature type="region of interest" description="Disordered" evidence="4">
    <location>
        <begin position="1897"/>
        <end position="1921"/>
    </location>
</feature>
<name>A0AAR2LHU0_PYGNA</name>
<dbReference type="SMART" id="SM00320">
    <property type="entry name" value="WD40"/>
    <property type="match status" value="21"/>
</dbReference>
<evidence type="ECO:0000259" key="6">
    <source>
        <dbReference type="Pfam" id="PF23342"/>
    </source>
</evidence>
<organism evidence="8 9">
    <name type="scientific">Pygocentrus nattereri</name>
    <name type="common">Red-bellied piranha</name>
    <dbReference type="NCBI Taxonomy" id="42514"/>
    <lineage>
        <taxon>Eukaryota</taxon>
        <taxon>Metazoa</taxon>
        <taxon>Chordata</taxon>
        <taxon>Craniata</taxon>
        <taxon>Vertebrata</taxon>
        <taxon>Euteleostomi</taxon>
        <taxon>Actinopterygii</taxon>
        <taxon>Neopterygii</taxon>
        <taxon>Teleostei</taxon>
        <taxon>Ostariophysi</taxon>
        <taxon>Characiformes</taxon>
        <taxon>Characoidei</taxon>
        <taxon>Pygocentrus</taxon>
    </lineage>
</organism>
<dbReference type="FunFam" id="2.130.10.10:FF:001223">
    <property type="entry name" value="WD repeat-containing protein 90"/>
    <property type="match status" value="1"/>
</dbReference>
<dbReference type="PANTHER" id="PTHR13720">
    <property type="entry name" value="WD-40 REPEAT PROTEIN"/>
    <property type="match status" value="1"/>
</dbReference>
<dbReference type="PROSITE" id="PS50082">
    <property type="entry name" value="WD_REPEATS_2"/>
    <property type="match status" value="2"/>
</dbReference>
<dbReference type="GO" id="GO:0005814">
    <property type="term" value="C:centriole"/>
    <property type="evidence" value="ECO:0007669"/>
    <property type="project" value="TreeGrafter"/>
</dbReference>
<evidence type="ECO:0000256" key="3">
    <source>
        <dbReference type="PROSITE-ProRule" id="PRU00221"/>
    </source>
</evidence>
<keyword evidence="9" id="KW-1185">Reference proteome</keyword>
<dbReference type="GeneTree" id="ENSGT00940000160173"/>
<feature type="domain" description="WDR90 4th beta-propeller" evidence="6">
    <location>
        <begin position="1553"/>
        <end position="1856"/>
    </location>
</feature>
<evidence type="ECO:0000259" key="5">
    <source>
        <dbReference type="Pfam" id="PF05018"/>
    </source>
</evidence>
<dbReference type="InterPro" id="IPR050630">
    <property type="entry name" value="WD_repeat_EMAP"/>
</dbReference>
<dbReference type="Pfam" id="PF05018">
    <property type="entry name" value="CFA20_dom"/>
    <property type="match status" value="2"/>
</dbReference>
<dbReference type="InterPro" id="IPR007714">
    <property type="entry name" value="CFA20_dom"/>
</dbReference>
<feature type="compositionally biased region" description="Polar residues" evidence="4">
    <location>
        <begin position="1901"/>
        <end position="1913"/>
    </location>
</feature>
<dbReference type="PROSITE" id="PS50294">
    <property type="entry name" value="WD_REPEATS_REGION"/>
    <property type="match status" value="1"/>
</dbReference>
<gene>
    <name evidence="8" type="primary">WDR90</name>
</gene>
<dbReference type="InterPro" id="IPR036322">
    <property type="entry name" value="WD40_repeat_dom_sf"/>
</dbReference>
<evidence type="ECO:0008006" key="10">
    <source>
        <dbReference type="Google" id="ProtNLM"/>
    </source>
</evidence>
<keyword evidence="2" id="KW-0677">Repeat</keyword>
<dbReference type="SUPFAM" id="SSF50978">
    <property type="entry name" value="WD40 repeat-like"/>
    <property type="match status" value="4"/>
</dbReference>
<reference evidence="8 9" key="1">
    <citation type="submission" date="2020-10" db="EMBL/GenBank/DDBJ databases">
        <title>Pygocentrus nattereri (red-bellied piranha) genome, fPygNat1, primary haplotype.</title>
        <authorList>
            <person name="Myers G."/>
            <person name="Meyer A."/>
            <person name="Karagic N."/>
            <person name="Pippel M."/>
            <person name="Winkler S."/>
            <person name="Tracey A."/>
            <person name="Wood J."/>
            <person name="Formenti G."/>
            <person name="Howe K."/>
            <person name="Fedrigo O."/>
            <person name="Jarvis E.D."/>
        </authorList>
    </citation>
    <scope>NUCLEOTIDE SEQUENCE [LARGE SCALE GENOMIC DNA]</scope>
</reference>
<dbReference type="Pfam" id="PF23342">
    <property type="entry name" value="WDR90_beta-prop_4th"/>
    <property type="match status" value="1"/>
</dbReference>
<dbReference type="Pfam" id="PF23393">
    <property type="entry name" value="Beta-prop_WDR90_POC16_2nd"/>
    <property type="match status" value="1"/>
</dbReference>
<evidence type="ECO:0000313" key="9">
    <source>
        <dbReference type="Proteomes" id="UP001501920"/>
    </source>
</evidence>